<dbReference type="EMBL" id="JAGMUX010000012">
    <property type="protein sequence ID" value="KAH7243404.1"/>
    <property type="molecule type" value="Genomic_DNA"/>
</dbReference>
<evidence type="ECO:0000313" key="2">
    <source>
        <dbReference type="EMBL" id="KAH7243404.1"/>
    </source>
</evidence>
<accession>A0A9P9K819</accession>
<reference evidence="2" key="1">
    <citation type="journal article" date="2021" name="Nat. Commun.">
        <title>Genetic determinants of endophytism in the Arabidopsis root mycobiome.</title>
        <authorList>
            <person name="Mesny F."/>
            <person name="Miyauchi S."/>
            <person name="Thiergart T."/>
            <person name="Pickel B."/>
            <person name="Atanasova L."/>
            <person name="Karlsson M."/>
            <person name="Huettel B."/>
            <person name="Barry K.W."/>
            <person name="Haridas S."/>
            <person name="Chen C."/>
            <person name="Bauer D."/>
            <person name="Andreopoulos W."/>
            <person name="Pangilinan J."/>
            <person name="LaButti K."/>
            <person name="Riley R."/>
            <person name="Lipzen A."/>
            <person name="Clum A."/>
            <person name="Drula E."/>
            <person name="Henrissat B."/>
            <person name="Kohler A."/>
            <person name="Grigoriev I.V."/>
            <person name="Martin F.M."/>
            <person name="Hacquard S."/>
        </authorList>
    </citation>
    <scope>NUCLEOTIDE SEQUENCE</scope>
    <source>
        <strain evidence="2">MPI-CAGE-AT-0023</strain>
    </source>
</reference>
<dbReference type="GeneID" id="70225816"/>
<dbReference type="Proteomes" id="UP000720189">
    <property type="component" value="Unassembled WGS sequence"/>
</dbReference>
<comment type="caution">
    <text evidence="2">The sequence shown here is derived from an EMBL/GenBank/DDBJ whole genome shotgun (WGS) entry which is preliminary data.</text>
</comment>
<feature type="compositionally biased region" description="Acidic residues" evidence="1">
    <location>
        <begin position="75"/>
        <end position="97"/>
    </location>
</feature>
<name>A0A9P9K819_FUSRE</name>
<keyword evidence="3" id="KW-1185">Reference proteome</keyword>
<evidence type="ECO:0000313" key="3">
    <source>
        <dbReference type="Proteomes" id="UP000720189"/>
    </source>
</evidence>
<dbReference type="AlphaFoldDB" id="A0A9P9K819"/>
<dbReference type="RefSeq" id="XP_046046897.1">
    <property type="nucleotide sequence ID" value="XM_046195862.1"/>
</dbReference>
<feature type="region of interest" description="Disordered" evidence="1">
    <location>
        <begin position="67"/>
        <end position="99"/>
    </location>
</feature>
<proteinExistence type="predicted"/>
<dbReference type="OrthoDB" id="5093197at2759"/>
<feature type="region of interest" description="Disordered" evidence="1">
    <location>
        <begin position="193"/>
        <end position="230"/>
    </location>
</feature>
<feature type="compositionally biased region" description="Basic and acidic residues" evidence="1">
    <location>
        <begin position="206"/>
        <end position="217"/>
    </location>
</feature>
<evidence type="ECO:0000256" key="1">
    <source>
        <dbReference type="SAM" id="MobiDB-lite"/>
    </source>
</evidence>
<sequence length="230" mass="26367">MTDNCYSPYSVLSDIIRELDPNAPPAAPPDLLSTVSSVFHQRSERLRQEALARRDAEIEAGYVAAREARKKEKLEEELEEEEEISEEEWDEDEDDDEIPSKEDIEAFIDDMIDKEEKGPGLRRAIGEAQEDHRKRVGTLQDRIQRLQLFKFALAHEQGEPPKGQKTGDIEQVEIEWLERLVNKGKVEGIQALPVWPGVGDNSSNKSGEDEMPKKWQDFLKGSAKRKISRW</sequence>
<protein>
    <submittedName>
        <fullName evidence="2">Uncharacterized protein</fullName>
    </submittedName>
</protein>
<organism evidence="2 3">
    <name type="scientific">Fusarium redolens</name>
    <dbReference type="NCBI Taxonomy" id="48865"/>
    <lineage>
        <taxon>Eukaryota</taxon>
        <taxon>Fungi</taxon>
        <taxon>Dikarya</taxon>
        <taxon>Ascomycota</taxon>
        <taxon>Pezizomycotina</taxon>
        <taxon>Sordariomycetes</taxon>
        <taxon>Hypocreomycetidae</taxon>
        <taxon>Hypocreales</taxon>
        <taxon>Nectriaceae</taxon>
        <taxon>Fusarium</taxon>
        <taxon>Fusarium redolens species complex</taxon>
    </lineage>
</organism>
<gene>
    <name evidence="2" type="ORF">BKA55DRAFT_595842</name>
</gene>